<feature type="domain" description="Ancillary SecYEG translocon subunit/Cell division coordinator CpoB TPR" evidence="9">
    <location>
        <begin position="15"/>
        <end position="208"/>
    </location>
</feature>
<evidence type="ECO:0000313" key="10">
    <source>
        <dbReference type="EMBL" id="SMP74245.1"/>
    </source>
</evidence>
<keyword evidence="6 8" id="KW-0472">Membrane</keyword>
<gene>
    <name evidence="10" type="ORF">SAMN06295970_12090</name>
</gene>
<dbReference type="PIRSF" id="PIRSF006170">
    <property type="entry name" value="YfgM"/>
    <property type="match status" value="1"/>
</dbReference>
<evidence type="ECO:0000256" key="2">
    <source>
        <dbReference type="ARBA" id="ARBA00004236"/>
    </source>
</evidence>
<dbReference type="RefSeq" id="WP_283444402.1">
    <property type="nucleotide sequence ID" value="NZ_FXUL01000020.1"/>
</dbReference>
<dbReference type="Proteomes" id="UP001158049">
    <property type="component" value="Unassembled WGS sequence"/>
</dbReference>
<keyword evidence="7" id="KW-0143">Chaperone</keyword>
<accession>A0ABY1QKG9</accession>
<proteinExistence type="predicted"/>
<evidence type="ECO:0000256" key="1">
    <source>
        <dbReference type="ARBA" id="ARBA00004167"/>
    </source>
</evidence>
<evidence type="ECO:0000256" key="4">
    <source>
        <dbReference type="ARBA" id="ARBA00022692"/>
    </source>
</evidence>
<dbReference type="PANTHER" id="PTHR38035:SF1">
    <property type="entry name" value="ANCILLARY SECYEG TRANSLOCON SUBUNIT"/>
    <property type="match status" value="1"/>
</dbReference>
<evidence type="ECO:0000256" key="3">
    <source>
        <dbReference type="ARBA" id="ARBA00022475"/>
    </source>
</evidence>
<name>A0ABY1QKG9_9BURK</name>
<keyword evidence="3" id="KW-1003">Cell membrane</keyword>
<comment type="subcellular location">
    <subcellularLocation>
        <location evidence="2">Cell membrane</location>
    </subcellularLocation>
    <subcellularLocation>
        <location evidence="1">Membrane</location>
        <topology evidence="1">Single-pass membrane protein</topology>
    </subcellularLocation>
</comment>
<evidence type="ECO:0000256" key="6">
    <source>
        <dbReference type="ARBA" id="ARBA00023136"/>
    </source>
</evidence>
<organism evidence="10 11">
    <name type="scientific">Noviherbaspirillum suwonense</name>
    <dbReference type="NCBI Taxonomy" id="1224511"/>
    <lineage>
        <taxon>Bacteria</taxon>
        <taxon>Pseudomonadati</taxon>
        <taxon>Pseudomonadota</taxon>
        <taxon>Betaproteobacteria</taxon>
        <taxon>Burkholderiales</taxon>
        <taxon>Oxalobacteraceae</taxon>
        <taxon>Noviherbaspirillum</taxon>
    </lineage>
</organism>
<keyword evidence="5 8" id="KW-1133">Transmembrane helix</keyword>
<dbReference type="InterPro" id="IPR026039">
    <property type="entry name" value="YfgM"/>
</dbReference>
<evidence type="ECO:0000256" key="7">
    <source>
        <dbReference type="ARBA" id="ARBA00023186"/>
    </source>
</evidence>
<protein>
    <submittedName>
        <fullName evidence="10">Negative regulator of RcsB-dependent stress response</fullName>
    </submittedName>
</protein>
<keyword evidence="4 8" id="KW-0812">Transmembrane</keyword>
<sequence length="214" mass="23590">MAYDLEEQEQIETLKSWWNRYGNLVTWLLIAALAAFSGWSAWNYYQRNQAAQAGQLYDEIGRAVIAKDNERVMRGAADMRDKFARTAYAEMAALMAAKVAFDANDLNGAKAQLQWVVDNGRDDEYRALARIRLAGVLLDEKAYEEGLKVLSADVPAAFAGAVADRRGDLLMAQNKIAEARTAYQEALQKSDAKSPGRQLIQLKLDAIGGANPAA</sequence>
<feature type="transmembrane region" description="Helical" evidence="8">
    <location>
        <begin position="24"/>
        <end position="45"/>
    </location>
</feature>
<evidence type="ECO:0000256" key="8">
    <source>
        <dbReference type="SAM" id="Phobius"/>
    </source>
</evidence>
<evidence type="ECO:0000313" key="11">
    <source>
        <dbReference type="Proteomes" id="UP001158049"/>
    </source>
</evidence>
<reference evidence="10 11" key="1">
    <citation type="submission" date="2017-05" db="EMBL/GenBank/DDBJ databases">
        <authorList>
            <person name="Varghese N."/>
            <person name="Submissions S."/>
        </authorList>
    </citation>
    <scope>NUCLEOTIDE SEQUENCE [LARGE SCALE GENOMIC DNA]</scope>
    <source>
        <strain evidence="10 11">DSM 26001</strain>
    </source>
</reference>
<evidence type="ECO:0000256" key="5">
    <source>
        <dbReference type="ARBA" id="ARBA00022989"/>
    </source>
</evidence>
<evidence type="ECO:0000259" key="9">
    <source>
        <dbReference type="Pfam" id="PF09976"/>
    </source>
</evidence>
<dbReference type="EMBL" id="FXUL01000020">
    <property type="protein sequence ID" value="SMP74245.1"/>
    <property type="molecule type" value="Genomic_DNA"/>
</dbReference>
<dbReference type="InterPro" id="IPR018704">
    <property type="entry name" value="SecYEG/CpoB_TPR"/>
</dbReference>
<dbReference type="PANTHER" id="PTHR38035">
    <property type="entry name" value="UPF0070 PROTEIN YFGM"/>
    <property type="match status" value="1"/>
</dbReference>
<keyword evidence="11" id="KW-1185">Reference proteome</keyword>
<dbReference type="Pfam" id="PF09976">
    <property type="entry name" value="TPR_21"/>
    <property type="match status" value="1"/>
</dbReference>
<comment type="caution">
    <text evidence="10">The sequence shown here is derived from an EMBL/GenBank/DDBJ whole genome shotgun (WGS) entry which is preliminary data.</text>
</comment>